<dbReference type="InterPro" id="IPR005531">
    <property type="entry name" value="Asp23"/>
</dbReference>
<feature type="region of interest" description="Disordered" evidence="2">
    <location>
        <begin position="1"/>
        <end position="20"/>
    </location>
</feature>
<protein>
    <submittedName>
        <fullName evidence="3">Asp23/Gls24 family envelope stress response protein</fullName>
    </submittedName>
</protein>
<sequence>MAAPDSPPVVDRGEQEMSERGRTVIAERAIQRLAACAATEVGPVGGSARRLFGVTVGAEEADRAAGVRARVDGATVDLEVRLSITYPVPVAATCEQVRAHLIERVGELTGLAVTRIDITVTALHGRATTARVR</sequence>
<name>A0ABY4NZE5_9PSEU</name>
<keyword evidence="4" id="KW-1185">Reference proteome</keyword>
<proteinExistence type="inferred from homology"/>
<gene>
    <name evidence="3" type="ORF">L1857_22715</name>
</gene>
<comment type="similarity">
    <text evidence="1">Belongs to the asp23 family.</text>
</comment>
<accession>A0ABY4NZE5</accession>
<dbReference type="Pfam" id="PF03780">
    <property type="entry name" value="Asp23"/>
    <property type="match status" value="1"/>
</dbReference>
<feature type="compositionally biased region" description="Basic and acidic residues" evidence="2">
    <location>
        <begin position="11"/>
        <end position="20"/>
    </location>
</feature>
<evidence type="ECO:0000256" key="1">
    <source>
        <dbReference type="ARBA" id="ARBA00005721"/>
    </source>
</evidence>
<dbReference type="RefSeq" id="WP_094007616.1">
    <property type="nucleotide sequence ID" value="NZ_CP091196.1"/>
</dbReference>
<evidence type="ECO:0000256" key="2">
    <source>
        <dbReference type="SAM" id="MobiDB-lite"/>
    </source>
</evidence>
<dbReference type="EMBL" id="CP091196">
    <property type="protein sequence ID" value="UQS25416.1"/>
    <property type="molecule type" value="Genomic_DNA"/>
</dbReference>
<dbReference type="PANTHER" id="PTHR34297">
    <property type="entry name" value="HYPOTHETICAL CYTOSOLIC PROTEIN-RELATED"/>
    <property type="match status" value="1"/>
</dbReference>
<evidence type="ECO:0000313" key="4">
    <source>
        <dbReference type="Proteomes" id="UP000830158"/>
    </source>
</evidence>
<organism evidence="3 4">
    <name type="scientific">Amycolatopsis thermalba</name>
    <dbReference type="NCBI Taxonomy" id="944492"/>
    <lineage>
        <taxon>Bacteria</taxon>
        <taxon>Bacillati</taxon>
        <taxon>Actinomycetota</taxon>
        <taxon>Actinomycetes</taxon>
        <taxon>Pseudonocardiales</taxon>
        <taxon>Pseudonocardiaceae</taxon>
        <taxon>Amycolatopsis</taxon>
    </lineage>
</organism>
<reference evidence="3" key="1">
    <citation type="submission" date="2022-01" db="EMBL/GenBank/DDBJ databases">
        <title>PSI-footprinting approach for the identification of protein synthesis inhibitor producers.</title>
        <authorList>
            <person name="Handel F."/>
            <person name="Kulik A."/>
            <person name="Wex K.W."/>
            <person name="Berscheid A."/>
            <person name="Saur J.S."/>
            <person name="Winkler A."/>
            <person name="Wibberg D."/>
            <person name="Kalinowski J."/>
            <person name="Broetz-Oesterhelt H."/>
            <person name="Mast Y."/>
        </authorList>
    </citation>
    <scope>NUCLEOTIDE SEQUENCE</scope>
    <source>
        <strain evidence="3">KNN 49.3e</strain>
    </source>
</reference>
<evidence type="ECO:0000313" key="3">
    <source>
        <dbReference type="EMBL" id="UQS25416.1"/>
    </source>
</evidence>
<dbReference type="Proteomes" id="UP000830158">
    <property type="component" value="Chromosome"/>
</dbReference>